<accession>A0A059C6P4</accession>
<dbReference type="EMBL" id="KK198757">
    <property type="protein sequence ID" value="KCW74148.1"/>
    <property type="molecule type" value="Genomic_DNA"/>
</dbReference>
<sequence length="80" mass="9136">MHYCLTVSFQRKLDQQTNVNRVVACRTLNQSLCRRRWRLTSIKLLSLALISPISRSVNMFPGELKNTFLLTGGDHSPLCS</sequence>
<dbReference type="InParanoid" id="A0A059C6P4"/>
<proteinExistence type="predicted"/>
<name>A0A059C6P4_EUCGR</name>
<gene>
    <name evidence="1" type="ORF">EUGRSUZ_E02784</name>
</gene>
<protein>
    <submittedName>
        <fullName evidence="1">Uncharacterized protein</fullName>
    </submittedName>
</protein>
<organism evidence="1">
    <name type="scientific">Eucalyptus grandis</name>
    <name type="common">Flooded gum</name>
    <dbReference type="NCBI Taxonomy" id="71139"/>
    <lineage>
        <taxon>Eukaryota</taxon>
        <taxon>Viridiplantae</taxon>
        <taxon>Streptophyta</taxon>
        <taxon>Embryophyta</taxon>
        <taxon>Tracheophyta</taxon>
        <taxon>Spermatophyta</taxon>
        <taxon>Magnoliopsida</taxon>
        <taxon>eudicotyledons</taxon>
        <taxon>Gunneridae</taxon>
        <taxon>Pentapetalae</taxon>
        <taxon>rosids</taxon>
        <taxon>malvids</taxon>
        <taxon>Myrtales</taxon>
        <taxon>Myrtaceae</taxon>
        <taxon>Myrtoideae</taxon>
        <taxon>Eucalypteae</taxon>
        <taxon>Eucalyptus</taxon>
    </lineage>
</organism>
<reference evidence="1" key="1">
    <citation type="submission" date="2013-07" db="EMBL/GenBank/DDBJ databases">
        <title>The genome of Eucalyptus grandis.</title>
        <authorList>
            <person name="Schmutz J."/>
            <person name="Hayes R."/>
            <person name="Myburg A."/>
            <person name="Tuskan G."/>
            <person name="Grattapaglia D."/>
            <person name="Rokhsar D.S."/>
        </authorList>
    </citation>
    <scope>NUCLEOTIDE SEQUENCE</scope>
    <source>
        <tissue evidence="1">Leaf extractions</tissue>
    </source>
</reference>
<evidence type="ECO:0000313" key="1">
    <source>
        <dbReference type="EMBL" id="KCW74148.1"/>
    </source>
</evidence>
<dbReference type="Gramene" id="KCW74148">
    <property type="protein sequence ID" value="KCW74148"/>
    <property type="gene ID" value="EUGRSUZ_E02784"/>
</dbReference>
<dbReference type="AlphaFoldDB" id="A0A059C6P4"/>